<accession>A0A0R1VCE1</accession>
<proteinExistence type="predicted"/>
<feature type="domain" description="NAD(P)-binding" evidence="1">
    <location>
        <begin position="18"/>
        <end position="195"/>
    </location>
</feature>
<dbReference type="InterPro" id="IPR016040">
    <property type="entry name" value="NAD(P)-bd_dom"/>
</dbReference>
<dbReference type="PANTHER" id="PTHR43355">
    <property type="entry name" value="FLAVIN REDUCTASE (NADPH)"/>
    <property type="match status" value="1"/>
</dbReference>
<organism evidence="2 3">
    <name type="scientific">Limosilactobacillus gastricus DSM 16045</name>
    <dbReference type="NCBI Taxonomy" id="1423749"/>
    <lineage>
        <taxon>Bacteria</taxon>
        <taxon>Bacillati</taxon>
        <taxon>Bacillota</taxon>
        <taxon>Bacilli</taxon>
        <taxon>Lactobacillales</taxon>
        <taxon>Lactobacillaceae</taxon>
        <taxon>Limosilactobacillus</taxon>
    </lineage>
</organism>
<dbReference type="GO" id="GO:0042602">
    <property type="term" value="F:riboflavin reductase (NADPH) activity"/>
    <property type="evidence" value="ECO:0007669"/>
    <property type="project" value="TreeGrafter"/>
</dbReference>
<keyword evidence="3" id="KW-1185">Reference proteome</keyword>
<dbReference type="Proteomes" id="UP000051739">
    <property type="component" value="Unassembled WGS sequence"/>
</dbReference>
<dbReference type="GO" id="GO:0004074">
    <property type="term" value="F:biliverdin reductase [NAD(P)H] activity"/>
    <property type="evidence" value="ECO:0007669"/>
    <property type="project" value="TreeGrafter"/>
</dbReference>
<name>A0A0R1VCE1_9LACO</name>
<evidence type="ECO:0000259" key="1">
    <source>
        <dbReference type="Pfam" id="PF13460"/>
    </source>
</evidence>
<dbReference type="Pfam" id="PF13460">
    <property type="entry name" value="NAD_binding_10"/>
    <property type="match status" value="1"/>
</dbReference>
<reference evidence="2 3" key="1">
    <citation type="journal article" date="2015" name="Genome Announc.">
        <title>Expanding the biotechnology potential of lactobacilli through comparative genomics of 213 strains and associated genera.</title>
        <authorList>
            <person name="Sun Z."/>
            <person name="Harris H.M."/>
            <person name="McCann A."/>
            <person name="Guo C."/>
            <person name="Argimon S."/>
            <person name="Zhang W."/>
            <person name="Yang X."/>
            <person name="Jeffery I.B."/>
            <person name="Cooney J.C."/>
            <person name="Kagawa T.F."/>
            <person name="Liu W."/>
            <person name="Song Y."/>
            <person name="Salvetti E."/>
            <person name="Wrobel A."/>
            <person name="Rasinkangas P."/>
            <person name="Parkhill J."/>
            <person name="Rea M.C."/>
            <person name="O'Sullivan O."/>
            <person name="Ritari J."/>
            <person name="Douillard F.P."/>
            <person name="Paul Ross R."/>
            <person name="Yang R."/>
            <person name="Briner A.E."/>
            <person name="Felis G.E."/>
            <person name="de Vos W.M."/>
            <person name="Barrangou R."/>
            <person name="Klaenhammer T.R."/>
            <person name="Caufield P.W."/>
            <person name="Cui Y."/>
            <person name="Zhang H."/>
            <person name="O'Toole P.W."/>
        </authorList>
    </citation>
    <scope>NUCLEOTIDE SEQUENCE [LARGE SCALE GENOMIC DNA]</scope>
    <source>
        <strain evidence="2 3">DSM 16045</strain>
    </source>
</reference>
<gene>
    <name evidence="2" type="ORF">FC60_GL001426</name>
</gene>
<comment type="caution">
    <text evidence="2">The sequence shown here is derived from an EMBL/GenBank/DDBJ whole genome shotgun (WGS) entry which is preliminary data.</text>
</comment>
<dbReference type="AlphaFoldDB" id="A0A0R1VCE1"/>
<protein>
    <submittedName>
        <fullName evidence="2">Saccharopine dehydrogenase related protein</fullName>
    </submittedName>
</protein>
<dbReference type="InterPro" id="IPR051606">
    <property type="entry name" value="Polyketide_Oxido-like"/>
</dbReference>
<evidence type="ECO:0000313" key="3">
    <source>
        <dbReference type="Proteomes" id="UP000051739"/>
    </source>
</evidence>
<dbReference type="SUPFAM" id="SSF51735">
    <property type="entry name" value="NAD(P)-binding Rossmann-fold domains"/>
    <property type="match status" value="1"/>
</dbReference>
<dbReference type="InterPro" id="IPR036291">
    <property type="entry name" value="NAD(P)-bd_dom_sf"/>
</dbReference>
<sequence>MIKPSTKEVDEMNVLILGATGTLGSAARQELLNQTEVNLTLFSRSADRLTVDPKREKAVSGDLTNGQELDAVMKGQDVVFAALSGNLKRYAQSIVESMDRNHVQRLIFISSMGIYDEIPTSVGSRGNLKYNSVLRPYREAADVIEASDLNYTVIRPGWFTGGPANYEVTHKGEPFGGHDVSINSIADLVLKLVNDNQLYSKESVGINTPA</sequence>
<dbReference type="Gene3D" id="3.40.50.720">
    <property type="entry name" value="NAD(P)-binding Rossmann-like Domain"/>
    <property type="match status" value="1"/>
</dbReference>
<evidence type="ECO:0000313" key="2">
    <source>
        <dbReference type="EMBL" id="KRM03130.1"/>
    </source>
</evidence>
<dbReference type="EMBL" id="AZFN01000005">
    <property type="protein sequence ID" value="KRM03130.1"/>
    <property type="molecule type" value="Genomic_DNA"/>
</dbReference>
<dbReference type="PATRIC" id="fig|1423749.3.peg.1470"/>
<dbReference type="PANTHER" id="PTHR43355:SF2">
    <property type="entry name" value="FLAVIN REDUCTASE (NADPH)"/>
    <property type="match status" value="1"/>
</dbReference>